<evidence type="ECO:0000256" key="3">
    <source>
        <dbReference type="ARBA" id="ARBA00022475"/>
    </source>
</evidence>
<dbReference type="RefSeq" id="WP_200353943.1">
    <property type="nucleotide sequence ID" value="NZ_JAENIL010000003.1"/>
</dbReference>
<dbReference type="PANTHER" id="PTHR30625:SF15">
    <property type="entry name" value="BIOPOLYMER TRANSPORT PROTEIN EXBB"/>
    <property type="match status" value="1"/>
</dbReference>
<keyword evidence="3" id="KW-1003">Cell membrane</keyword>
<keyword evidence="2 8" id="KW-0813">Transport</keyword>
<keyword evidence="7 9" id="KW-0472">Membrane</keyword>
<keyword evidence="12" id="KW-1185">Reference proteome</keyword>
<dbReference type="Pfam" id="PF01618">
    <property type="entry name" value="MotA_ExbB"/>
    <property type="match status" value="1"/>
</dbReference>
<dbReference type="GO" id="GO:0017038">
    <property type="term" value="P:protein import"/>
    <property type="evidence" value="ECO:0007669"/>
    <property type="project" value="TreeGrafter"/>
</dbReference>
<accession>A0A934RST6</accession>
<evidence type="ECO:0000256" key="6">
    <source>
        <dbReference type="ARBA" id="ARBA00022989"/>
    </source>
</evidence>
<dbReference type="Proteomes" id="UP000617628">
    <property type="component" value="Unassembled WGS sequence"/>
</dbReference>
<comment type="subcellular location">
    <subcellularLocation>
        <location evidence="1">Cell membrane</location>
        <topology evidence="1">Multi-pass membrane protein</topology>
    </subcellularLocation>
    <subcellularLocation>
        <location evidence="8">Membrane</location>
        <topology evidence="8">Multi-pass membrane protein</topology>
    </subcellularLocation>
</comment>
<feature type="domain" description="MotA/TolQ/ExbB proton channel" evidence="10">
    <location>
        <begin position="49"/>
        <end position="154"/>
    </location>
</feature>
<evidence type="ECO:0000256" key="2">
    <source>
        <dbReference type="ARBA" id="ARBA00022448"/>
    </source>
</evidence>
<name>A0A934RST6_9BACT</name>
<dbReference type="EMBL" id="JAENIL010000003">
    <property type="protein sequence ID" value="MBK1875726.1"/>
    <property type="molecule type" value="Genomic_DNA"/>
</dbReference>
<evidence type="ECO:0000313" key="12">
    <source>
        <dbReference type="Proteomes" id="UP000617628"/>
    </source>
</evidence>
<dbReference type="InterPro" id="IPR002898">
    <property type="entry name" value="MotA_ExbB_proton_chnl"/>
</dbReference>
<keyword evidence="6 9" id="KW-1133">Transmembrane helix</keyword>
<gene>
    <name evidence="11" type="ORF">JIN87_02540</name>
</gene>
<organism evidence="11 12">
    <name type="scientific">Pelagicoccus mobilis</name>
    <dbReference type="NCBI Taxonomy" id="415221"/>
    <lineage>
        <taxon>Bacteria</taxon>
        <taxon>Pseudomonadati</taxon>
        <taxon>Verrucomicrobiota</taxon>
        <taxon>Opitutia</taxon>
        <taxon>Puniceicoccales</taxon>
        <taxon>Pelagicoccaceae</taxon>
        <taxon>Pelagicoccus</taxon>
    </lineage>
</organism>
<dbReference type="AlphaFoldDB" id="A0A934RST6"/>
<sequence length="172" mass="18846">MNLPPWLVTVWEIVLSGGPIMIALLFLAFLLYRNVIGLFLFTSRLDGPRVFKEQAQDDSRPAIQDFRDNLANIVSNQLTYAHVLIAAAPLLGLLGTVIGMLDTFKGIGAEAGQDTTKAVADGVKVALITTQTGLMIAIFGLFLTQIISRIYRKKDSQLLDLEIATMQKGLQK</sequence>
<keyword evidence="4 9" id="KW-0812">Transmembrane</keyword>
<protein>
    <submittedName>
        <fullName evidence="11">MotA/TolQ/ExbB proton channel family protein</fullName>
    </submittedName>
</protein>
<dbReference type="PANTHER" id="PTHR30625">
    <property type="entry name" value="PROTEIN TOLQ"/>
    <property type="match status" value="1"/>
</dbReference>
<evidence type="ECO:0000313" key="11">
    <source>
        <dbReference type="EMBL" id="MBK1875726.1"/>
    </source>
</evidence>
<reference evidence="11" key="1">
    <citation type="submission" date="2021-01" db="EMBL/GenBank/DDBJ databases">
        <title>Modified the classification status of verrucomicrobia.</title>
        <authorList>
            <person name="Feng X."/>
        </authorList>
    </citation>
    <scope>NUCLEOTIDE SEQUENCE</scope>
    <source>
        <strain evidence="11">KCTC 13126</strain>
    </source>
</reference>
<dbReference type="InterPro" id="IPR050790">
    <property type="entry name" value="ExbB/TolQ_transport"/>
</dbReference>
<dbReference type="GO" id="GO:0005886">
    <property type="term" value="C:plasma membrane"/>
    <property type="evidence" value="ECO:0007669"/>
    <property type="project" value="UniProtKB-SubCell"/>
</dbReference>
<comment type="caution">
    <text evidence="11">The sequence shown here is derived from an EMBL/GenBank/DDBJ whole genome shotgun (WGS) entry which is preliminary data.</text>
</comment>
<comment type="similarity">
    <text evidence="8">Belongs to the exbB/tolQ family.</text>
</comment>
<evidence type="ECO:0000256" key="7">
    <source>
        <dbReference type="ARBA" id="ARBA00023136"/>
    </source>
</evidence>
<evidence type="ECO:0000259" key="10">
    <source>
        <dbReference type="Pfam" id="PF01618"/>
    </source>
</evidence>
<evidence type="ECO:0000256" key="8">
    <source>
        <dbReference type="RuleBase" id="RU004057"/>
    </source>
</evidence>
<proteinExistence type="inferred from homology"/>
<feature type="transmembrane region" description="Helical" evidence="9">
    <location>
        <begin position="20"/>
        <end position="42"/>
    </location>
</feature>
<evidence type="ECO:0000256" key="5">
    <source>
        <dbReference type="ARBA" id="ARBA00022927"/>
    </source>
</evidence>
<keyword evidence="5 8" id="KW-0653">Protein transport</keyword>
<evidence type="ECO:0000256" key="4">
    <source>
        <dbReference type="ARBA" id="ARBA00022692"/>
    </source>
</evidence>
<evidence type="ECO:0000256" key="9">
    <source>
        <dbReference type="SAM" id="Phobius"/>
    </source>
</evidence>
<feature type="transmembrane region" description="Helical" evidence="9">
    <location>
        <begin position="125"/>
        <end position="144"/>
    </location>
</feature>
<evidence type="ECO:0000256" key="1">
    <source>
        <dbReference type="ARBA" id="ARBA00004651"/>
    </source>
</evidence>
<feature type="transmembrane region" description="Helical" evidence="9">
    <location>
        <begin position="80"/>
        <end position="101"/>
    </location>
</feature>